<dbReference type="EMBL" id="CP097506">
    <property type="protein sequence ID" value="URD97366.1"/>
    <property type="molecule type" value="Genomic_DNA"/>
</dbReference>
<reference evidence="1" key="1">
    <citation type="submission" date="2022-05" db="EMBL/GenBank/DDBJ databases">
        <title>The Musa troglodytarum L. genome provides insights into the mechanism of non-climacteric behaviour and enrichment of carotenoids.</title>
        <authorList>
            <person name="Wang J."/>
        </authorList>
    </citation>
    <scope>NUCLEOTIDE SEQUENCE</scope>
    <source>
        <tissue evidence="1">Leaf</tissue>
    </source>
</reference>
<proteinExistence type="predicted"/>
<protein>
    <submittedName>
        <fullName evidence="1">Uncharacterized protein</fullName>
    </submittedName>
</protein>
<dbReference type="AlphaFoldDB" id="A0A9E7JYV9"/>
<keyword evidence="2" id="KW-1185">Reference proteome</keyword>
<organism evidence="1 2">
    <name type="scientific">Musa troglodytarum</name>
    <name type="common">fe'i banana</name>
    <dbReference type="NCBI Taxonomy" id="320322"/>
    <lineage>
        <taxon>Eukaryota</taxon>
        <taxon>Viridiplantae</taxon>
        <taxon>Streptophyta</taxon>
        <taxon>Embryophyta</taxon>
        <taxon>Tracheophyta</taxon>
        <taxon>Spermatophyta</taxon>
        <taxon>Magnoliopsida</taxon>
        <taxon>Liliopsida</taxon>
        <taxon>Zingiberales</taxon>
        <taxon>Musaceae</taxon>
        <taxon>Musa</taxon>
    </lineage>
</organism>
<gene>
    <name evidence="1" type="ORF">MUK42_32396</name>
</gene>
<accession>A0A9E7JYV9</accession>
<name>A0A9E7JYV9_9LILI</name>
<evidence type="ECO:0000313" key="2">
    <source>
        <dbReference type="Proteomes" id="UP001055439"/>
    </source>
</evidence>
<sequence>MVDVLCQCLVEKQAEEKTCNGGSGFLGLDYSLPQSSLTAQGEIKREAAVQSNRQEESVLVVMNLSNWIQELKPKPWKKWREEMSTDRWRHCNFCRDDQRNA</sequence>
<dbReference type="Proteomes" id="UP001055439">
    <property type="component" value="Chromosome 4"/>
</dbReference>
<evidence type="ECO:0000313" key="1">
    <source>
        <dbReference type="EMBL" id="URD97366.1"/>
    </source>
</evidence>